<dbReference type="InterPro" id="IPR052720">
    <property type="entry name" value="Glycosyl_hydrolase_97"/>
</dbReference>
<dbReference type="AlphaFoldDB" id="A0A1I5X0D2"/>
<evidence type="ECO:0000256" key="2">
    <source>
        <dbReference type="ARBA" id="ARBA00011245"/>
    </source>
</evidence>
<evidence type="ECO:0000259" key="4">
    <source>
        <dbReference type="Pfam" id="PF14508"/>
    </source>
</evidence>
<dbReference type="InterPro" id="IPR029486">
    <property type="entry name" value="GH97_N"/>
</dbReference>
<dbReference type="Proteomes" id="UP000199029">
    <property type="component" value="Unassembled WGS sequence"/>
</dbReference>
<keyword evidence="6" id="KW-1185">Reference proteome</keyword>
<comment type="subunit">
    <text evidence="2">Monomer.</text>
</comment>
<dbReference type="InterPro" id="IPR014718">
    <property type="entry name" value="GH-type_carb-bd"/>
</dbReference>
<evidence type="ECO:0000256" key="1">
    <source>
        <dbReference type="ARBA" id="ARBA00001913"/>
    </source>
</evidence>
<dbReference type="RefSeq" id="WP_177204646.1">
    <property type="nucleotide sequence ID" value="NZ_FOXS01000002.1"/>
</dbReference>
<dbReference type="GO" id="GO:0016787">
    <property type="term" value="F:hydrolase activity"/>
    <property type="evidence" value="ECO:0007669"/>
    <property type="project" value="UniProtKB-KW"/>
</dbReference>
<dbReference type="PANTHER" id="PTHR35803">
    <property type="entry name" value="GLUCAN 1,4-ALPHA-GLUCOSIDASE SUSB-RELATED"/>
    <property type="match status" value="1"/>
</dbReference>
<dbReference type="STRING" id="1227077.SAMN04515668_1585"/>
<keyword evidence="5" id="KW-0378">Hydrolase</keyword>
<dbReference type="EMBL" id="FOXS01000002">
    <property type="protein sequence ID" value="SFQ25465.1"/>
    <property type="molecule type" value="Genomic_DNA"/>
</dbReference>
<organism evidence="5 6">
    <name type="scientific">Hymenobacter arizonensis</name>
    <name type="common">Siccationidurans arizonensis</name>
    <dbReference type="NCBI Taxonomy" id="1227077"/>
    <lineage>
        <taxon>Bacteria</taxon>
        <taxon>Pseudomonadati</taxon>
        <taxon>Bacteroidota</taxon>
        <taxon>Cytophagia</taxon>
        <taxon>Cytophagales</taxon>
        <taxon>Hymenobacteraceae</taxon>
        <taxon>Hymenobacter</taxon>
    </lineage>
</organism>
<dbReference type="GO" id="GO:0030246">
    <property type="term" value="F:carbohydrate binding"/>
    <property type="evidence" value="ECO:0007669"/>
    <property type="project" value="InterPro"/>
</dbReference>
<dbReference type="Gene3D" id="2.70.98.10">
    <property type="match status" value="1"/>
</dbReference>
<dbReference type="PANTHER" id="PTHR35803:SF2">
    <property type="entry name" value="RETAINING ALPHA-GALACTOSIDASE"/>
    <property type="match status" value="1"/>
</dbReference>
<keyword evidence="3" id="KW-0106">Calcium</keyword>
<evidence type="ECO:0000256" key="3">
    <source>
        <dbReference type="ARBA" id="ARBA00022837"/>
    </source>
</evidence>
<protein>
    <submittedName>
        <fullName evidence="5">Glycosyl-hydrolase 97 N-terminal</fullName>
    </submittedName>
</protein>
<reference evidence="6" key="1">
    <citation type="submission" date="2016-10" db="EMBL/GenBank/DDBJ databases">
        <authorList>
            <person name="Varghese N."/>
            <person name="Submissions S."/>
        </authorList>
    </citation>
    <scope>NUCLEOTIDE SEQUENCE [LARGE SCALE GENOMIC DNA]</scope>
    <source>
        <strain evidence="6">OR362-8,ATCC BAA-1266,JCM 13504</strain>
    </source>
</reference>
<proteinExistence type="predicted"/>
<name>A0A1I5X0D2_HYMAR</name>
<evidence type="ECO:0000313" key="5">
    <source>
        <dbReference type="EMBL" id="SFQ25465.1"/>
    </source>
</evidence>
<accession>A0A1I5X0D2</accession>
<feature type="domain" description="Glycosyl-hydrolase 97 N-terminal" evidence="4">
    <location>
        <begin position="2"/>
        <end position="166"/>
    </location>
</feature>
<dbReference type="Pfam" id="PF14508">
    <property type="entry name" value="GH97_N"/>
    <property type="match status" value="1"/>
</dbReference>
<comment type="cofactor">
    <cofactor evidence="1">
        <name>Ca(2+)</name>
        <dbReference type="ChEBI" id="CHEBI:29108"/>
    </cofactor>
</comment>
<sequence>MISSPDGSVQVTVNVTDHGSPVYTVAYHKAEVIQTSRLGLRLADADYTQGLALTNAGKAQRVTDAYTLANDKRANCRYETNRQELTFAGSKGRKINIIFPISNDGVAFRYLLPGKSDEVQRVLSESTIFHLPAAARAWLHPHAVAQTGWANTQPSYKENYQMGRAGRFQPSFKQAENGYC</sequence>
<evidence type="ECO:0000313" key="6">
    <source>
        <dbReference type="Proteomes" id="UP000199029"/>
    </source>
</evidence>
<gene>
    <name evidence="5" type="ORF">SAMN04515668_1585</name>
</gene>